<reference evidence="5" key="1">
    <citation type="submission" date="2020-07" db="EMBL/GenBank/DDBJ databases">
        <title>Vallitalea pronyensis genome.</title>
        <authorList>
            <person name="Postec A."/>
        </authorList>
    </citation>
    <scope>NUCLEOTIDE SEQUENCE</scope>
    <source>
        <strain evidence="5">FatNI3</strain>
    </source>
</reference>
<dbReference type="PROSITE" id="PS50987">
    <property type="entry name" value="HTH_ARSR_2"/>
    <property type="match status" value="1"/>
</dbReference>
<dbReference type="EMBL" id="CP058649">
    <property type="protein sequence ID" value="QUI25028.1"/>
    <property type="molecule type" value="Genomic_DNA"/>
</dbReference>
<dbReference type="GO" id="GO:0003677">
    <property type="term" value="F:DNA binding"/>
    <property type="evidence" value="ECO:0007669"/>
    <property type="project" value="UniProtKB-KW"/>
</dbReference>
<evidence type="ECO:0000259" key="4">
    <source>
        <dbReference type="PROSITE" id="PS50987"/>
    </source>
</evidence>
<dbReference type="InterPro" id="IPR011991">
    <property type="entry name" value="ArsR-like_HTH"/>
</dbReference>
<name>A0A8J8MPK5_9FIRM</name>
<evidence type="ECO:0000313" key="6">
    <source>
        <dbReference type="Proteomes" id="UP000683246"/>
    </source>
</evidence>
<sequence>MDVSIQYNEIVDLHFAIKRYIREDEYNKHDLVNRFELTKDIQGYIQHVKDHINPILHRDIEYLCGNMVRGLFSVVYDALEQGIQDVPSFFNYLRALDVEGFLALIYQALDIEGIENMDREQQRIAIEDHFKDDQTDGDDPGLYMDYIKYPQEVKERLTNTLESFYTLFLLPRRDKVNEIIQKKLKEHQQLLEEDPNTFFENMILLVDKEVIQGKTVHLYLSYYGELTCSLKIEKDALSILYGFLLEQRYNKNMKREDYKDLLKTLSDDKRYDIIELLGKRAWYSKELADHMGITTATMSYHLKKISTLGIISVEAGPHKRLYYRLNKEKFKKLMANMTSDIVDE</sequence>
<keyword evidence="3" id="KW-0804">Transcription</keyword>
<gene>
    <name evidence="5" type="ORF">HZI73_23245</name>
</gene>
<feature type="domain" description="HTH arsR-type" evidence="4">
    <location>
        <begin position="250"/>
        <end position="344"/>
    </location>
</feature>
<proteinExistence type="predicted"/>
<keyword evidence="2" id="KW-0238">DNA-binding</keyword>
<evidence type="ECO:0000256" key="2">
    <source>
        <dbReference type="ARBA" id="ARBA00023125"/>
    </source>
</evidence>
<dbReference type="Pfam" id="PF12840">
    <property type="entry name" value="HTH_20"/>
    <property type="match status" value="1"/>
</dbReference>
<dbReference type="Proteomes" id="UP000683246">
    <property type="component" value="Chromosome"/>
</dbReference>
<dbReference type="AlphaFoldDB" id="A0A8J8MPK5"/>
<evidence type="ECO:0000256" key="1">
    <source>
        <dbReference type="ARBA" id="ARBA00023015"/>
    </source>
</evidence>
<organism evidence="5 6">
    <name type="scientific">Vallitalea pronyensis</name>
    <dbReference type="NCBI Taxonomy" id="1348613"/>
    <lineage>
        <taxon>Bacteria</taxon>
        <taxon>Bacillati</taxon>
        <taxon>Bacillota</taxon>
        <taxon>Clostridia</taxon>
        <taxon>Lachnospirales</taxon>
        <taxon>Vallitaleaceae</taxon>
        <taxon>Vallitalea</taxon>
    </lineage>
</organism>
<evidence type="ECO:0000256" key="3">
    <source>
        <dbReference type="ARBA" id="ARBA00023163"/>
    </source>
</evidence>
<dbReference type="InterPro" id="IPR001845">
    <property type="entry name" value="HTH_ArsR_DNA-bd_dom"/>
</dbReference>
<dbReference type="Gene3D" id="1.10.10.10">
    <property type="entry name" value="Winged helix-like DNA-binding domain superfamily/Winged helix DNA-binding domain"/>
    <property type="match status" value="1"/>
</dbReference>
<dbReference type="KEGG" id="vpy:HZI73_23245"/>
<protein>
    <submittedName>
        <fullName evidence="5">Winged helix-turn-helix transcriptional regulator</fullName>
    </submittedName>
</protein>
<accession>A0A8J8MPK5</accession>
<dbReference type="SMART" id="SM00418">
    <property type="entry name" value="HTH_ARSR"/>
    <property type="match status" value="1"/>
</dbReference>
<keyword evidence="1" id="KW-0805">Transcription regulation</keyword>
<dbReference type="PANTHER" id="PTHR33154:SF38">
    <property type="entry name" value="HTH ARSR-TYPE DOMAIN-CONTAINING PROTEIN"/>
    <property type="match status" value="1"/>
</dbReference>
<dbReference type="InterPro" id="IPR051081">
    <property type="entry name" value="HTH_MetalResp_TranReg"/>
</dbReference>
<dbReference type="GO" id="GO:0003700">
    <property type="term" value="F:DNA-binding transcription factor activity"/>
    <property type="evidence" value="ECO:0007669"/>
    <property type="project" value="InterPro"/>
</dbReference>
<evidence type="ECO:0000313" key="5">
    <source>
        <dbReference type="EMBL" id="QUI25028.1"/>
    </source>
</evidence>
<dbReference type="SUPFAM" id="SSF46785">
    <property type="entry name" value="Winged helix' DNA-binding domain"/>
    <property type="match status" value="1"/>
</dbReference>
<keyword evidence="6" id="KW-1185">Reference proteome</keyword>
<dbReference type="InterPro" id="IPR036388">
    <property type="entry name" value="WH-like_DNA-bd_sf"/>
</dbReference>
<dbReference type="RefSeq" id="WP_212695728.1">
    <property type="nucleotide sequence ID" value="NZ_CP058649.1"/>
</dbReference>
<dbReference type="PANTHER" id="PTHR33154">
    <property type="entry name" value="TRANSCRIPTIONAL REGULATOR, ARSR FAMILY"/>
    <property type="match status" value="1"/>
</dbReference>
<dbReference type="CDD" id="cd00090">
    <property type="entry name" value="HTH_ARSR"/>
    <property type="match status" value="1"/>
</dbReference>
<dbReference type="InterPro" id="IPR036390">
    <property type="entry name" value="WH_DNA-bd_sf"/>
</dbReference>